<feature type="transmembrane region" description="Helical" evidence="9">
    <location>
        <begin position="249"/>
        <end position="269"/>
    </location>
</feature>
<feature type="transmembrane region" description="Helical" evidence="9">
    <location>
        <begin position="335"/>
        <end position="354"/>
    </location>
</feature>
<dbReference type="EMBL" id="UFQT01003682">
    <property type="protein sequence ID" value="SSX35201.1"/>
    <property type="molecule type" value="Genomic_DNA"/>
</dbReference>
<evidence type="ECO:0000256" key="3">
    <source>
        <dbReference type="ARBA" id="ARBA00022475"/>
    </source>
</evidence>
<evidence type="ECO:0000313" key="11">
    <source>
        <dbReference type="EMBL" id="SSX35201.1"/>
    </source>
</evidence>
<feature type="transmembrane region" description="Helical" evidence="9">
    <location>
        <begin position="125"/>
        <end position="145"/>
    </location>
</feature>
<evidence type="ECO:0000313" key="10">
    <source>
        <dbReference type="EMBL" id="SSX15856.1"/>
    </source>
</evidence>
<dbReference type="GO" id="GO:0033041">
    <property type="term" value="F:sweet taste receptor activity"/>
    <property type="evidence" value="ECO:0007669"/>
    <property type="project" value="TreeGrafter"/>
</dbReference>
<reference evidence="11" key="2">
    <citation type="submission" date="2018-07" db="EMBL/GenBank/DDBJ databases">
        <authorList>
            <person name="Quirk P.G."/>
            <person name="Krulwich T.A."/>
        </authorList>
    </citation>
    <scope>NUCLEOTIDE SEQUENCE</scope>
</reference>
<comment type="similarity">
    <text evidence="2">Belongs to the insect chemoreceptor superfamily. Gustatory receptor (GR) family. Gr5a subfamily.</text>
</comment>
<dbReference type="PIRSF" id="PIRSF038981">
    <property type="entry name" value="GRP"/>
    <property type="match status" value="1"/>
</dbReference>
<name>A0A336LDD5_CULSO</name>
<comment type="subcellular location">
    <subcellularLocation>
        <location evidence="1">Cell membrane</location>
        <topology evidence="1">Multi-pass membrane protein</topology>
    </subcellularLocation>
</comment>
<dbReference type="Pfam" id="PF06151">
    <property type="entry name" value="Trehalose_recp"/>
    <property type="match status" value="2"/>
</dbReference>
<dbReference type="GO" id="GO:0007165">
    <property type="term" value="P:signal transduction"/>
    <property type="evidence" value="ECO:0007669"/>
    <property type="project" value="UniProtKB-KW"/>
</dbReference>
<evidence type="ECO:0000256" key="8">
    <source>
        <dbReference type="PIRNR" id="PIRNR038981"/>
    </source>
</evidence>
<keyword evidence="8" id="KW-0807">Transducer</keyword>
<evidence type="ECO:0000256" key="9">
    <source>
        <dbReference type="SAM" id="Phobius"/>
    </source>
</evidence>
<keyword evidence="7 8" id="KW-0675">Receptor</keyword>
<accession>A0A336LDD5</accession>
<feature type="transmembrane region" description="Helical" evidence="9">
    <location>
        <begin position="94"/>
        <end position="113"/>
    </location>
</feature>
<dbReference type="GO" id="GO:0005886">
    <property type="term" value="C:plasma membrane"/>
    <property type="evidence" value="ECO:0007669"/>
    <property type="project" value="UniProtKB-SubCell"/>
</dbReference>
<keyword evidence="4 9" id="KW-0812">Transmembrane</keyword>
<organism evidence="10">
    <name type="scientific">Culicoides sonorensis</name>
    <name type="common">Biting midge</name>
    <dbReference type="NCBI Taxonomy" id="179676"/>
    <lineage>
        <taxon>Eukaryota</taxon>
        <taxon>Metazoa</taxon>
        <taxon>Ecdysozoa</taxon>
        <taxon>Arthropoda</taxon>
        <taxon>Hexapoda</taxon>
        <taxon>Insecta</taxon>
        <taxon>Pterygota</taxon>
        <taxon>Neoptera</taxon>
        <taxon>Endopterygota</taxon>
        <taxon>Diptera</taxon>
        <taxon>Nematocera</taxon>
        <taxon>Chironomoidea</taxon>
        <taxon>Ceratopogonidae</taxon>
        <taxon>Ceratopogoninae</taxon>
        <taxon>Culicoides</taxon>
        <taxon>Monoculicoides</taxon>
    </lineage>
</organism>
<dbReference type="InterPro" id="IPR009318">
    <property type="entry name" value="Gustatory_rcpt"/>
</dbReference>
<dbReference type="EMBL" id="UFQS01003682">
    <property type="protein sequence ID" value="SSX15856.1"/>
    <property type="molecule type" value="Genomic_DNA"/>
</dbReference>
<gene>
    <name evidence="10" type="primary">CSON009311</name>
</gene>
<dbReference type="PANTHER" id="PTHR21421:SF29">
    <property type="entry name" value="GUSTATORY RECEPTOR 5A FOR TREHALOSE-RELATED"/>
    <property type="match status" value="1"/>
</dbReference>
<reference evidence="10" key="1">
    <citation type="submission" date="2018-04" db="EMBL/GenBank/DDBJ databases">
        <authorList>
            <person name="Go L.Y."/>
            <person name="Mitchell J.A."/>
        </authorList>
    </citation>
    <scope>NUCLEOTIDE SEQUENCE</scope>
    <source>
        <tissue evidence="10">Whole organism</tissue>
    </source>
</reference>
<comment type="function">
    <text evidence="8">Plays a role in the sugar gustatory response.</text>
</comment>
<protein>
    <recommendedName>
        <fullName evidence="8">Gustatory receptor</fullName>
    </recommendedName>
</protein>
<evidence type="ECO:0000256" key="1">
    <source>
        <dbReference type="ARBA" id="ARBA00004651"/>
    </source>
</evidence>
<evidence type="ECO:0000256" key="5">
    <source>
        <dbReference type="ARBA" id="ARBA00022989"/>
    </source>
</evidence>
<evidence type="ECO:0000256" key="2">
    <source>
        <dbReference type="ARBA" id="ARBA00005327"/>
    </source>
</evidence>
<dbReference type="AlphaFoldDB" id="A0A336LDD5"/>
<evidence type="ECO:0000256" key="6">
    <source>
        <dbReference type="ARBA" id="ARBA00023136"/>
    </source>
</evidence>
<keyword evidence="6 9" id="KW-0472">Membrane</keyword>
<evidence type="ECO:0000256" key="7">
    <source>
        <dbReference type="ARBA" id="ARBA00023170"/>
    </source>
</evidence>
<dbReference type="VEuPathDB" id="VectorBase:CSON009311"/>
<sequence>MVKCVNKTFDLISITMTLEHKKSKIMNKISKRVHFNKSSNAIFNKLRDFYHSDYFFEASAPIFAVAQCFGAMPMYGILSKDVYKLRFEWKSLRVLYSITLICSQIMFLITILYSSIENGLTISKFTLYVVYTSVIYIMIMMLLIARKWPSTMRYWRKVELCLPPIQDGTHTNGMGSRIRIISPIVIFLSLSEHLLGLIATSIAVIKCPVDVNDPGKSFFIEHLPVFFDATYYTPWKAVLAKFANLVNTFMWFYVDLFIMIVALGLSTVFRQYCDFLLRFSGKRVTKRFWDEQRAAYRQICELIEYVDKSKRFLEDVTDTVSALSGMRFFYLTRKLLLSVAGTIVTYELVILQFYDRGSGSGIRVCNSTINGTST</sequence>
<proteinExistence type="inferred from homology"/>
<keyword evidence="3" id="KW-1003">Cell membrane</keyword>
<evidence type="ECO:0000256" key="4">
    <source>
        <dbReference type="ARBA" id="ARBA00022692"/>
    </source>
</evidence>
<dbReference type="PANTHER" id="PTHR21421">
    <property type="entry name" value="GUSTATORY RECEPTOR"/>
    <property type="match status" value="1"/>
</dbReference>
<feature type="transmembrane region" description="Helical" evidence="9">
    <location>
        <begin position="184"/>
        <end position="205"/>
    </location>
</feature>
<keyword evidence="5 9" id="KW-1133">Transmembrane helix</keyword>
<dbReference type="OMA" id="HTIAMVM"/>